<dbReference type="AlphaFoldDB" id="A0A1F5NIK9"/>
<gene>
    <name evidence="2" type="ORF">A3J19_00850</name>
</gene>
<sequence length="130" mass="14496">MWLAAPWSKRAKWWITGIGLGIPVLAILASFLLLLAFPKKQLSISKDAVRRAGVQEISTQARRFCLNVGRCPTSVIEIQQKGYMGEIPVDPDTKANFFYQVTGDEKDCLVKAVLSTKEEFSRPCTSSYTP</sequence>
<keyword evidence="1" id="KW-0472">Membrane</keyword>
<dbReference type="Proteomes" id="UP000176578">
    <property type="component" value="Unassembled WGS sequence"/>
</dbReference>
<name>A0A1F5NIK9_9BACT</name>
<evidence type="ECO:0008006" key="4">
    <source>
        <dbReference type="Google" id="ProtNLM"/>
    </source>
</evidence>
<keyword evidence="1" id="KW-0812">Transmembrane</keyword>
<comment type="caution">
    <text evidence="2">The sequence shown here is derived from an EMBL/GenBank/DDBJ whole genome shotgun (WGS) entry which is preliminary data.</text>
</comment>
<accession>A0A1F5NIK9</accession>
<organism evidence="2 3">
    <name type="scientific">Candidatus Daviesbacteria bacterium RIFCSPLOWO2_02_FULL_41_8</name>
    <dbReference type="NCBI Taxonomy" id="1797798"/>
    <lineage>
        <taxon>Bacteria</taxon>
        <taxon>Candidatus Daviesiibacteriota</taxon>
    </lineage>
</organism>
<feature type="transmembrane region" description="Helical" evidence="1">
    <location>
        <begin position="13"/>
        <end position="37"/>
    </location>
</feature>
<evidence type="ECO:0000313" key="2">
    <source>
        <dbReference type="EMBL" id="OGE77413.1"/>
    </source>
</evidence>
<keyword evidence="1" id="KW-1133">Transmembrane helix</keyword>
<evidence type="ECO:0000313" key="3">
    <source>
        <dbReference type="Proteomes" id="UP000176578"/>
    </source>
</evidence>
<protein>
    <recommendedName>
        <fullName evidence="4">Type II secretion system protein GspG C-terminal domain-containing protein</fullName>
    </recommendedName>
</protein>
<evidence type="ECO:0000256" key="1">
    <source>
        <dbReference type="SAM" id="Phobius"/>
    </source>
</evidence>
<dbReference type="EMBL" id="MFDZ01000053">
    <property type="protein sequence ID" value="OGE77413.1"/>
    <property type="molecule type" value="Genomic_DNA"/>
</dbReference>
<reference evidence="2 3" key="1">
    <citation type="journal article" date="2016" name="Nat. Commun.">
        <title>Thousands of microbial genomes shed light on interconnected biogeochemical processes in an aquifer system.</title>
        <authorList>
            <person name="Anantharaman K."/>
            <person name="Brown C.T."/>
            <person name="Hug L.A."/>
            <person name="Sharon I."/>
            <person name="Castelle C.J."/>
            <person name="Probst A.J."/>
            <person name="Thomas B.C."/>
            <person name="Singh A."/>
            <person name="Wilkins M.J."/>
            <person name="Karaoz U."/>
            <person name="Brodie E.L."/>
            <person name="Williams K.H."/>
            <person name="Hubbard S.S."/>
            <person name="Banfield J.F."/>
        </authorList>
    </citation>
    <scope>NUCLEOTIDE SEQUENCE [LARGE SCALE GENOMIC DNA]</scope>
</reference>
<proteinExistence type="predicted"/>